<evidence type="ECO:0000313" key="3">
    <source>
        <dbReference type="Proteomes" id="UP000308197"/>
    </source>
</evidence>
<gene>
    <name evidence="2" type="ORF">K466DRAFT_586675</name>
</gene>
<dbReference type="Proteomes" id="UP000308197">
    <property type="component" value="Unassembled WGS sequence"/>
</dbReference>
<proteinExistence type="predicted"/>
<dbReference type="AlphaFoldDB" id="A0A5C3PCX1"/>
<evidence type="ECO:0000313" key="2">
    <source>
        <dbReference type="EMBL" id="TFK87081.1"/>
    </source>
</evidence>
<dbReference type="InParanoid" id="A0A5C3PCX1"/>
<keyword evidence="3" id="KW-1185">Reference proteome</keyword>
<evidence type="ECO:0000256" key="1">
    <source>
        <dbReference type="SAM" id="MobiDB-lite"/>
    </source>
</evidence>
<accession>A0A5C3PCX1</accession>
<reference evidence="2 3" key="1">
    <citation type="journal article" date="2019" name="Nat. Ecol. Evol.">
        <title>Megaphylogeny resolves global patterns of mushroom evolution.</title>
        <authorList>
            <person name="Varga T."/>
            <person name="Krizsan K."/>
            <person name="Foldi C."/>
            <person name="Dima B."/>
            <person name="Sanchez-Garcia M."/>
            <person name="Sanchez-Ramirez S."/>
            <person name="Szollosi G.J."/>
            <person name="Szarkandi J.G."/>
            <person name="Papp V."/>
            <person name="Albert L."/>
            <person name="Andreopoulos W."/>
            <person name="Angelini C."/>
            <person name="Antonin V."/>
            <person name="Barry K.W."/>
            <person name="Bougher N.L."/>
            <person name="Buchanan P."/>
            <person name="Buyck B."/>
            <person name="Bense V."/>
            <person name="Catcheside P."/>
            <person name="Chovatia M."/>
            <person name="Cooper J."/>
            <person name="Damon W."/>
            <person name="Desjardin D."/>
            <person name="Finy P."/>
            <person name="Geml J."/>
            <person name="Haridas S."/>
            <person name="Hughes K."/>
            <person name="Justo A."/>
            <person name="Karasinski D."/>
            <person name="Kautmanova I."/>
            <person name="Kiss B."/>
            <person name="Kocsube S."/>
            <person name="Kotiranta H."/>
            <person name="LaButti K.M."/>
            <person name="Lechner B.E."/>
            <person name="Liimatainen K."/>
            <person name="Lipzen A."/>
            <person name="Lukacs Z."/>
            <person name="Mihaltcheva S."/>
            <person name="Morgado L.N."/>
            <person name="Niskanen T."/>
            <person name="Noordeloos M.E."/>
            <person name="Ohm R.A."/>
            <person name="Ortiz-Santana B."/>
            <person name="Ovrebo C."/>
            <person name="Racz N."/>
            <person name="Riley R."/>
            <person name="Savchenko A."/>
            <person name="Shiryaev A."/>
            <person name="Soop K."/>
            <person name="Spirin V."/>
            <person name="Szebenyi C."/>
            <person name="Tomsovsky M."/>
            <person name="Tulloss R.E."/>
            <person name="Uehling J."/>
            <person name="Grigoriev I.V."/>
            <person name="Vagvolgyi C."/>
            <person name="Papp T."/>
            <person name="Martin F.M."/>
            <person name="Miettinen O."/>
            <person name="Hibbett D.S."/>
            <person name="Nagy L.G."/>
        </authorList>
    </citation>
    <scope>NUCLEOTIDE SEQUENCE [LARGE SCALE GENOMIC DNA]</scope>
    <source>
        <strain evidence="2 3">HHB13444</strain>
    </source>
</reference>
<protein>
    <submittedName>
        <fullName evidence="2">Uncharacterized protein</fullName>
    </submittedName>
</protein>
<feature type="region of interest" description="Disordered" evidence="1">
    <location>
        <begin position="47"/>
        <end position="82"/>
    </location>
</feature>
<name>A0A5C3PCX1_9APHY</name>
<dbReference type="EMBL" id="ML211169">
    <property type="protein sequence ID" value="TFK87081.1"/>
    <property type="molecule type" value="Genomic_DNA"/>
</dbReference>
<sequence>MPASDAESDYEERQESVLSACLSICCGCCCCLSFMNISNPWCLFKSSGGRRRDDDDDDSVHMAQTGRSVAAQPGPKNSMGAA</sequence>
<organism evidence="2 3">
    <name type="scientific">Polyporus arcularius HHB13444</name>
    <dbReference type="NCBI Taxonomy" id="1314778"/>
    <lineage>
        <taxon>Eukaryota</taxon>
        <taxon>Fungi</taxon>
        <taxon>Dikarya</taxon>
        <taxon>Basidiomycota</taxon>
        <taxon>Agaricomycotina</taxon>
        <taxon>Agaricomycetes</taxon>
        <taxon>Polyporales</taxon>
        <taxon>Polyporaceae</taxon>
        <taxon>Polyporus</taxon>
    </lineage>
</organism>